<dbReference type="FunFam" id="1.20.140.40:FF:000006">
    <property type="entry name" value="Pectinesterase inhibitor 3"/>
    <property type="match status" value="1"/>
</dbReference>
<dbReference type="Gene3D" id="1.20.140.40">
    <property type="entry name" value="Invertase/pectin methylesterase inhibitor family protein"/>
    <property type="match status" value="1"/>
</dbReference>
<dbReference type="PANTHER" id="PTHR31080">
    <property type="entry name" value="PECTINESTERASE INHIBITOR-LIKE"/>
    <property type="match status" value="1"/>
</dbReference>
<feature type="chain" id="PRO_5027040299" evidence="7">
    <location>
        <begin position="21"/>
        <end position="201"/>
    </location>
</feature>
<protein>
    <submittedName>
        <fullName evidence="10">Pectinesterase inhibitor 3</fullName>
    </submittedName>
</protein>
<evidence type="ECO:0000313" key="9">
    <source>
        <dbReference type="Proteomes" id="UP000504608"/>
    </source>
</evidence>
<dbReference type="Proteomes" id="UP000504608">
    <property type="component" value="Unplaced"/>
</dbReference>
<evidence type="ECO:0000256" key="1">
    <source>
        <dbReference type="ARBA" id="ARBA00004271"/>
    </source>
</evidence>
<dbReference type="AlphaFoldDB" id="A0A6J1JAB3"/>
<evidence type="ECO:0000256" key="7">
    <source>
        <dbReference type="SAM" id="SignalP"/>
    </source>
</evidence>
<comment type="subcellular location">
    <subcellularLocation>
        <location evidence="1">Secreted</location>
        <location evidence="1">Extracellular space</location>
        <location evidence="1">Apoplast</location>
    </subcellularLocation>
</comment>
<dbReference type="RefSeq" id="XP_022987422.1">
    <property type="nucleotide sequence ID" value="XM_023131654.1"/>
</dbReference>
<feature type="signal peptide" evidence="7">
    <location>
        <begin position="1"/>
        <end position="20"/>
    </location>
</feature>
<dbReference type="Pfam" id="PF04043">
    <property type="entry name" value="PMEI"/>
    <property type="match status" value="1"/>
</dbReference>
<sequence>MTSLSLLLFLLLSLSLSAAAHDGPPPSQDLIHSSCLQASYPSLCIRTLSSYSGAVNTPQDLAQATLSVSLSLARDLSRYLSNSSVNLRQASKRQRVAVDDCVEQIGDSVEELSNTLGLLRHLPYGDRRSFRLQMSNAQTWVSAALTNEDTCLDGFKEVDGEVKFDVKKRISKVAKATSNALYMINRLNVGTPAGRKKLAAP</sequence>
<dbReference type="PANTHER" id="PTHR31080:SF110">
    <property type="entry name" value="PECTINESTERASE INHIBITOR 3"/>
    <property type="match status" value="1"/>
</dbReference>
<dbReference type="GO" id="GO:0004857">
    <property type="term" value="F:enzyme inhibitor activity"/>
    <property type="evidence" value="ECO:0007669"/>
    <property type="project" value="InterPro"/>
</dbReference>
<dbReference type="OrthoDB" id="1430376at2759"/>
<keyword evidence="3" id="KW-0964">Secreted</keyword>
<dbReference type="SUPFAM" id="SSF101148">
    <property type="entry name" value="Plant invertase/pectin methylesterase inhibitor"/>
    <property type="match status" value="1"/>
</dbReference>
<gene>
    <name evidence="10" type="primary">LOC111484974</name>
</gene>
<evidence type="ECO:0000256" key="5">
    <source>
        <dbReference type="ARBA" id="ARBA00023157"/>
    </source>
</evidence>
<dbReference type="GO" id="GO:0048046">
    <property type="term" value="C:apoplast"/>
    <property type="evidence" value="ECO:0007669"/>
    <property type="project" value="UniProtKB-SubCell"/>
</dbReference>
<dbReference type="KEGG" id="cmax:111484974"/>
<dbReference type="InterPro" id="IPR006501">
    <property type="entry name" value="Pectinesterase_inhib_dom"/>
</dbReference>
<feature type="domain" description="Pectinesterase inhibitor" evidence="8">
    <location>
        <begin position="26"/>
        <end position="183"/>
    </location>
</feature>
<evidence type="ECO:0000313" key="10">
    <source>
        <dbReference type="RefSeq" id="XP_022987422.1"/>
    </source>
</evidence>
<keyword evidence="9" id="KW-1185">Reference proteome</keyword>
<keyword evidence="2" id="KW-0052">Apoplast</keyword>
<accession>A0A6J1JAB3</accession>
<evidence type="ECO:0000256" key="6">
    <source>
        <dbReference type="ARBA" id="ARBA00038471"/>
    </source>
</evidence>
<evidence type="ECO:0000256" key="3">
    <source>
        <dbReference type="ARBA" id="ARBA00022525"/>
    </source>
</evidence>
<keyword evidence="4 7" id="KW-0732">Signal</keyword>
<dbReference type="NCBIfam" id="TIGR01614">
    <property type="entry name" value="PME_inhib"/>
    <property type="match status" value="1"/>
</dbReference>
<dbReference type="CDD" id="cd15798">
    <property type="entry name" value="PMEI-like_3"/>
    <property type="match status" value="1"/>
</dbReference>
<dbReference type="GeneID" id="111484974"/>
<reference evidence="10" key="1">
    <citation type="submission" date="2025-08" db="UniProtKB">
        <authorList>
            <consortium name="RefSeq"/>
        </authorList>
    </citation>
    <scope>IDENTIFICATION</scope>
    <source>
        <tissue evidence="10">Young leaves</tissue>
    </source>
</reference>
<proteinExistence type="inferred from homology"/>
<evidence type="ECO:0000256" key="4">
    <source>
        <dbReference type="ARBA" id="ARBA00022729"/>
    </source>
</evidence>
<dbReference type="SMART" id="SM00856">
    <property type="entry name" value="PMEI"/>
    <property type="match status" value="1"/>
</dbReference>
<comment type="similarity">
    <text evidence="6">Belongs to the PMEI family.</text>
</comment>
<dbReference type="InterPro" id="IPR035513">
    <property type="entry name" value="Invertase/methylesterase_inhib"/>
</dbReference>
<evidence type="ECO:0000256" key="2">
    <source>
        <dbReference type="ARBA" id="ARBA00022523"/>
    </source>
</evidence>
<organism evidence="9 10">
    <name type="scientific">Cucurbita maxima</name>
    <name type="common">Pumpkin</name>
    <name type="synonym">Winter squash</name>
    <dbReference type="NCBI Taxonomy" id="3661"/>
    <lineage>
        <taxon>Eukaryota</taxon>
        <taxon>Viridiplantae</taxon>
        <taxon>Streptophyta</taxon>
        <taxon>Embryophyta</taxon>
        <taxon>Tracheophyta</taxon>
        <taxon>Spermatophyta</taxon>
        <taxon>Magnoliopsida</taxon>
        <taxon>eudicotyledons</taxon>
        <taxon>Gunneridae</taxon>
        <taxon>Pentapetalae</taxon>
        <taxon>rosids</taxon>
        <taxon>fabids</taxon>
        <taxon>Cucurbitales</taxon>
        <taxon>Cucurbitaceae</taxon>
        <taxon>Cucurbiteae</taxon>
        <taxon>Cucurbita</taxon>
    </lineage>
</organism>
<evidence type="ECO:0000259" key="8">
    <source>
        <dbReference type="SMART" id="SM00856"/>
    </source>
</evidence>
<keyword evidence="5" id="KW-1015">Disulfide bond</keyword>
<name>A0A6J1JAB3_CUCMA</name>
<dbReference type="InterPro" id="IPR051955">
    <property type="entry name" value="PME_Inhibitor"/>
</dbReference>